<evidence type="ECO:0000313" key="1">
    <source>
        <dbReference type="EMBL" id="MCK0536108.1"/>
    </source>
</evidence>
<protein>
    <submittedName>
        <fullName evidence="1">Uncharacterized protein</fullName>
    </submittedName>
</protein>
<reference evidence="1" key="1">
    <citation type="submission" date="2022-04" db="EMBL/GenBank/DDBJ databases">
        <title>Alcanivorax sp. CY1518 draft genome sequence.</title>
        <authorList>
            <person name="Zhao G."/>
            <person name="An M."/>
        </authorList>
    </citation>
    <scope>NUCLEOTIDE SEQUENCE</scope>
    <source>
        <strain evidence="1">CY1518</strain>
    </source>
</reference>
<gene>
    <name evidence="1" type="ORF">MU846_00085</name>
</gene>
<accession>A0ABT0E2R8</accession>
<evidence type="ECO:0000313" key="2">
    <source>
        <dbReference type="Proteomes" id="UP001165524"/>
    </source>
</evidence>
<proteinExistence type="predicted"/>
<dbReference type="RefSeq" id="WP_246946982.1">
    <property type="nucleotide sequence ID" value="NZ_JALKII010000001.1"/>
</dbReference>
<keyword evidence="2" id="KW-1185">Reference proteome</keyword>
<organism evidence="1 2">
    <name type="scientific">Alcanivorax quisquiliarum</name>
    <dbReference type="NCBI Taxonomy" id="2933565"/>
    <lineage>
        <taxon>Bacteria</taxon>
        <taxon>Pseudomonadati</taxon>
        <taxon>Pseudomonadota</taxon>
        <taxon>Gammaproteobacteria</taxon>
        <taxon>Oceanospirillales</taxon>
        <taxon>Alcanivoracaceae</taxon>
        <taxon>Alcanivorax</taxon>
    </lineage>
</organism>
<name>A0ABT0E2R8_9GAMM</name>
<comment type="caution">
    <text evidence="1">The sequence shown here is derived from an EMBL/GenBank/DDBJ whole genome shotgun (WGS) entry which is preliminary data.</text>
</comment>
<sequence length="88" mass="10249">METLEKQEPPIDFPSFLRDAIKRGDWKKAEWCQGSAGGWFASDVYLYEFSYERAVGRSWQEFSVTYYLKFCIGAKHVLIHMVSCHTSS</sequence>
<dbReference type="EMBL" id="JALKII010000001">
    <property type="protein sequence ID" value="MCK0536108.1"/>
    <property type="molecule type" value="Genomic_DNA"/>
</dbReference>
<dbReference type="Proteomes" id="UP001165524">
    <property type="component" value="Unassembled WGS sequence"/>
</dbReference>